<dbReference type="EMBL" id="QYBA01000184">
    <property type="protein sequence ID" value="TKY91505.1"/>
    <property type="molecule type" value="Genomic_DNA"/>
</dbReference>
<evidence type="ECO:0000313" key="2">
    <source>
        <dbReference type="Proteomes" id="UP000315423"/>
    </source>
</evidence>
<gene>
    <name evidence="1" type="ORF">C5S46_05465</name>
</gene>
<proteinExistence type="predicted"/>
<protein>
    <submittedName>
        <fullName evidence="1">Uncharacterized protein</fullName>
    </submittedName>
</protein>
<accession>A0AC61SAD7</accession>
<name>A0AC61SAD7_9EURY</name>
<evidence type="ECO:0000313" key="1">
    <source>
        <dbReference type="EMBL" id="TKY91505.1"/>
    </source>
</evidence>
<sequence length="130" mass="14313">MMNIGLDTFSIKIRWNNIRIVAGIAILSLFLLAGSASADPPPAILKINGIEQISGIGSNCRKVENETYSICTDTIGIIIPAEPLLTRSQFTAHLTLPLQESPEELGFSTTRVTDDDELKEIVNDVRAWRF</sequence>
<reference evidence="1" key="1">
    <citation type="submission" date="2018-09" db="EMBL/GenBank/DDBJ databases">
        <title>A genomic encyclopedia of anaerobic methanotrophic archaea.</title>
        <authorList>
            <person name="Skennerton C.T."/>
            <person name="Chadwick G.L."/>
            <person name="Laso-Perez R."/>
            <person name="Leu A.O."/>
            <person name="Speth D.R."/>
            <person name="Yu H."/>
            <person name="Morgan-Lang C."/>
            <person name="Hatzenpichler R."/>
            <person name="Goudeau D."/>
            <person name="Malmstrom R."/>
            <person name="Woyke T."/>
            <person name="Hallam S."/>
            <person name="Tyson G.W."/>
            <person name="Wegener G."/>
            <person name="Boetius A."/>
            <person name="Orphan V.J."/>
        </authorList>
    </citation>
    <scope>NUCLEOTIDE SEQUENCE</scope>
    <source>
        <strain evidence="1">CONS3730D10UFb2</strain>
    </source>
</reference>
<comment type="caution">
    <text evidence="1">The sequence shown here is derived from an EMBL/GenBank/DDBJ whole genome shotgun (WGS) entry which is preliminary data.</text>
</comment>
<dbReference type="Proteomes" id="UP000315423">
    <property type="component" value="Unassembled WGS sequence"/>
</dbReference>
<organism evidence="1 2">
    <name type="scientific">Candidatus Methanomarinus sp</name>
    <dbReference type="NCBI Taxonomy" id="3386244"/>
    <lineage>
        <taxon>Archaea</taxon>
        <taxon>Methanobacteriati</taxon>
        <taxon>Methanobacteriota</taxon>
        <taxon>Stenosarchaea group</taxon>
        <taxon>Methanomicrobia</taxon>
        <taxon>Methanosarcinales</taxon>
        <taxon>ANME-2 cluster</taxon>
        <taxon>Candidatus Methanocomedenaceae</taxon>
        <taxon>Candidatus Methanomarinus</taxon>
    </lineage>
</organism>